<dbReference type="Pfam" id="PF06477">
    <property type="entry name" value="DUF1091"/>
    <property type="match status" value="1"/>
</dbReference>
<dbReference type="PANTHER" id="PTHR20898:SF0">
    <property type="entry name" value="DAEDALUS ON 3-RELATED"/>
    <property type="match status" value="1"/>
</dbReference>
<accession>A0A9C6T4S4</accession>
<dbReference type="OrthoDB" id="7833484at2759"/>
<dbReference type="Proteomes" id="UP000515160">
    <property type="component" value="Chromosome 3"/>
</dbReference>
<evidence type="ECO:0000313" key="3">
    <source>
        <dbReference type="RefSeq" id="XP_051861441.1"/>
    </source>
</evidence>
<dbReference type="AlphaFoldDB" id="A0A9C6T4S4"/>
<dbReference type="SMART" id="SM00697">
    <property type="entry name" value="DM8"/>
    <property type="match status" value="1"/>
</dbReference>
<reference evidence="3" key="1">
    <citation type="submission" date="2025-08" db="UniProtKB">
        <authorList>
            <consortium name="RefSeq"/>
        </authorList>
    </citation>
    <scope>IDENTIFICATION</scope>
    <source>
        <strain evidence="3">15112-1751.03</strain>
        <tissue evidence="3">Whole Adult</tissue>
    </source>
</reference>
<dbReference type="InterPro" id="IPR010512">
    <property type="entry name" value="DUF1091"/>
</dbReference>
<keyword evidence="2" id="KW-1185">Reference proteome</keyword>
<protein>
    <submittedName>
        <fullName evidence="3">Uncharacterized protein LOC117570850 isoform X1</fullName>
    </submittedName>
</protein>
<gene>
    <name evidence="3" type="primary">LOC117570850</name>
</gene>
<evidence type="ECO:0000256" key="1">
    <source>
        <dbReference type="SAM" id="SignalP"/>
    </source>
</evidence>
<feature type="signal peptide" evidence="1">
    <location>
        <begin position="1"/>
        <end position="16"/>
    </location>
</feature>
<dbReference type="PANTHER" id="PTHR20898">
    <property type="entry name" value="DAEDALUS ON 3-RELATED-RELATED"/>
    <property type="match status" value="1"/>
</dbReference>
<keyword evidence="1" id="KW-0732">Signal</keyword>
<name>A0A9C6T4S4_DROAB</name>
<evidence type="ECO:0000313" key="2">
    <source>
        <dbReference type="Proteomes" id="UP000515160"/>
    </source>
</evidence>
<dbReference type="RefSeq" id="XP_051861441.1">
    <property type="nucleotide sequence ID" value="XM_052005481.1"/>
</dbReference>
<feature type="chain" id="PRO_5038602155" evidence="1">
    <location>
        <begin position="17"/>
        <end position="169"/>
    </location>
</feature>
<proteinExistence type="predicted"/>
<dbReference type="GeneID" id="117570850"/>
<sequence>MHSAGWICCVLSLVLASFEITSIQFAIKDHKYAIMEKCHLRAVNRSIKLFDLRIKLLKLPITNVLVKWSLLKLSNGYLPFNHNYTLDGCKFLRHSNHLINNFVYGIFKDYTNLNHTCPYNHDVIVDSFPSRSAKDLDLMFLAKGDYAIDSAWYTDGILRADGRLKFTFA</sequence>
<organism evidence="2 3">
    <name type="scientific">Drosophila albomicans</name>
    <name type="common">Fruit fly</name>
    <dbReference type="NCBI Taxonomy" id="7291"/>
    <lineage>
        <taxon>Eukaryota</taxon>
        <taxon>Metazoa</taxon>
        <taxon>Ecdysozoa</taxon>
        <taxon>Arthropoda</taxon>
        <taxon>Hexapoda</taxon>
        <taxon>Insecta</taxon>
        <taxon>Pterygota</taxon>
        <taxon>Neoptera</taxon>
        <taxon>Endopterygota</taxon>
        <taxon>Diptera</taxon>
        <taxon>Brachycera</taxon>
        <taxon>Muscomorpha</taxon>
        <taxon>Ephydroidea</taxon>
        <taxon>Drosophilidae</taxon>
        <taxon>Drosophila</taxon>
    </lineage>
</organism>